<organism evidence="4 5">
    <name type="scientific">Punica granatum</name>
    <name type="common">Pomegranate</name>
    <dbReference type="NCBI Taxonomy" id="22663"/>
    <lineage>
        <taxon>Eukaryota</taxon>
        <taxon>Viridiplantae</taxon>
        <taxon>Streptophyta</taxon>
        <taxon>Embryophyta</taxon>
        <taxon>Tracheophyta</taxon>
        <taxon>Spermatophyta</taxon>
        <taxon>Magnoliopsida</taxon>
        <taxon>eudicotyledons</taxon>
        <taxon>Gunneridae</taxon>
        <taxon>Pentapetalae</taxon>
        <taxon>rosids</taxon>
        <taxon>malvids</taxon>
        <taxon>Myrtales</taxon>
        <taxon>Lythraceae</taxon>
        <taxon>Punica</taxon>
    </lineage>
</organism>
<dbReference type="SMART" id="SM00343">
    <property type="entry name" value="ZnF_C2HC"/>
    <property type="match status" value="2"/>
</dbReference>
<feature type="compositionally biased region" description="Basic and acidic residues" evidence="2">
    <location>
        <begin position="215"/>
        <end position="226"/>
    </location>
</feature>
<evidence type="ECO:0000313" key="5">
    <source>
        <dbReference type="Proteomes" id="UP000233551"/>
    </source>
</evidence>
<accession>A0A2I0K791</accession>
<dbReference type="PANTHER" id="PTHR37610">
    <property type="entry name" value="CCHC-TYPE DOMAIN-CONTAINING PROTEIN"/>
    <property type="match status" value="1"/>
</dbReference>
<dbReference type="InterPro" id="IPR036875">
    <property type="entry name" value="Znf_CCHC_sf"/>
</dbReference>
<reference evidence="4 5" key="1">
    <citation type="submission" date="2017-11" db="EMBL/GenBank/DDBJ databases">
        <title>De-novo sequencing of pomegranate (Punica granatum L.) genome.</title>
        <authorList>
            <person name="Akparov Z."/>
            <person name="Amiraslanov A."/>
            <person name="Hajiyeva S."/>
            <person name="Abbasov M."/>
            <person name="Kaur K."/>
            <person name="Hamwieh A."/>
            <person name="Solovyev V."/>
            <person name="Salamov A."/>
            <person name="Braich B."/>
            <person name="Kosarev P."/>
            <person name="Mahmoud A."/>
            <person name="Hajiyev E."/>
            <person name="Babayeva S."/>
            <person name="Izzatullayeva V."/>
            <person name="Mammadov A."/>
            <person name="Mammadov A."/>
            <person name="Sharifova S."/>
            <person name="Ojaghi J."/>
            <person name="Eynullazada K."/>
            <person name="Bayramov B."/>
            <person name="Abdulazimova A."/>
            <person name="Shahmuradov I."/>
        </authorList>
    </citation>
    <scope>NUCLEOTIDE SEQUENCE [LARGE SCALE GENOMIC DNA]</scope>
    <source>
        <strain evidence="5">cv. AG2017</strain>
        <tissue evidence="4">Leaf</tissue>
    </source>
</reference>
<dbReference type="AlphaFoldDB" id="A0A2I0K791"/>
<keyword evidence="1" id="KW-0862">Zinc</keyword>
<gene>
    <name evidence="4" type="ORF">CRG98_015203</name>
</gene>
<dbReference type="EMBL" id="PGOL01000820">
    <property type="protein sequence ID" value="PKI64418.1"/>
    <property type="molecule type" value="Genomic_DNA"/>
</dbReference>
<dbReference type="GO" id="GO:0003676">
    <property type="term" value="F:nucleic acid binding"/>
    <property type="evidence" value="ECO:0007669"/>
    <property type="project" value="InterPro"/>
</dbReference>
<evidence type="ECO:0000313" key="4">
    <source>
        <dbReference type="EMBL" id="PKI64418.1"/>
    </source>
</evidence>
<comment type="caution">
    <text evidence="4">The sequence shown here is derived from an EMBL/GenBank/DDBJ whole genome shotgun (WGS) entry which is preliminary data.</text>
</comment>
<dbReference type="InterPro" id="IPR029472">
    <property type="entry name" value="Copia-like_N"/>
</dbReference>
<proteinExistence type="predicted"/>
<keyword evidence="1" id="KW-0479">Metal-binding</keyword>
<evidence type="ECO:0000256" key="2">
    <source>
        <dbReference type="SAM" id="MobiDB-lite"/>
    </source>
</evidence>
<dbReference type="Pfam" id="PF14244">
    <property type="entry name" value="Retrotran_gag_3"/>
    <property type="match status" value="1"/>
</dbReference>
<name>A0A2I0K791_PUNGR</name>
<keyword evidence="5" id="KW-1185">Reference proteome</keyword>
<feature type="domain" description="CCHC-type" evidence="3">
    <location>
        <begin position="185"/>
        <end position="200"/>
    </location>
</feature>
<dbReference type="Gene3D" id="4.10.60.10">
    <property type="entry name" value="Zinc finger, CCHC-type"/>
    <property type="match status" value="1"/>
</dbReference>
<dbReference type="PROSITE" id="PS50158">
    <property type="entry name" value="ZF_CCHC"/>
    <property type="match status" value="1"/>
</dbReference>
<protein>
    <recommendedName>
        <fullName evidence="3">CCHC-type domain-containing protein</fullName>
    </recommendedName>
</protein>
<dbReference type="SUPFAM" id="SSF57756">
    <property type="entry name" value="Retrovirus zinc finger-like domains"/>
    <property type="match status" value="1"/>
</dbReference>
<dbReference type="Proteomes" id="UP000233551">
    <property type="component" value="Unassembled WGS sequence"/>
</dbReference>
<evidence type="ECO:0000256" key="1">
    <source>
        <dbReference type="PROSITE-ProRule" id="PRU00047"/>
    </source>
</evidence>
<dbReference type="PANTHER" id="PTHR37610:SF97">
    <property type="entry name" value="RETROTRANSPOSON GAG DOMAIN-CONTAINING PROTEIN"/>
    <property type="match status" value="1"/>
</dbReference>
<dbReference type="GO" id="GO:0008270">
    <property type="term" value="F:zinc ion binding"/>
    <property type="evidence" value="ECO:0007669"/>
    <property type="project" value="UniProtKB-KW"/>
</dbReference>
<keyword evidence="1" id="KW-0863">Zinc-finger</keyword>
<sequence>MFPEHSGWPRSICGGLQTYWKPWPRAMKNALMAKNKFGFIDATIAKPAETSADYARWVVCNSTLIGWIFNSLDASLQASVAYTESAQEMREDMKQRFSQGKAFRVEQIKSGLSILRQERLTVAKYYTRMKEKELWDELEDYSTVPRCTCAAAWEYAKEKVEGRMNCSHCGKSGHEWANCWKLRTCSNCGNSGHQRSNCSKLIRFPADWEQRKKIGKEQQRGQKKNMDYTVHGTAPTGEASTALSEELVQQLLTLCQSCSQGKTSMNNTLDQTTRKPIGAFNVWGGLYSFRSVTSHFAFGPTKLGDAQRWHERLGHPS</sequence>
<evidence type="ECO:0000259" key="3">
    <source>
        <dbReference type="PROSITE" id="PS50158"/>
    </source>
</evidence>
<dbReference type="InterPro" id="IPR001878">
    <property type="entry name" value="Znf_CCHC"/>
</dbReference>
<dbReference type="STRING" id="22663.A0A2I0K791"/>
<feature type="region of interest" description="Disordered" evidence="2">
    <location>
        <begin position="215"/>
        <end position="236"/>
    </location>
</feature>